<evidence type="ECO:0000313" key="2">
    <source>
        <dbReference type="Proteomes" id="UP001055811"/>
    </source>
</evidence>
<sequence>MIIFHHHSNFIGNIIHYSSLSYNADDNAESSYSCLDSRPSSCYGLHQGRSKLDGSRNSVDHSKHELYDVLPPEIGDGNEEKSPEHHGELGDGAIPEPIKSLRTRLDKV</sequence>
<name>A0ACB9D2J2_CICIN</name>
<gene>
    <name evidence="1" type="ORF">L2E82_31301</name>
</gene>
<proteinExistence type="predicted"/>
<accession>A0ACB9D2J2</accession>
<evidence type="ECO:0000313" key="1">
    <source>
        <dbReference type="EMBL" id="KAI3740827.1"/>
    </source>
</evidence>
<dbReference type="EMBL" id="CM042013">
    <property type="protein sequence ID" value="KAI3740827.1"/>
    <property type="molecule type" value="Genomic_DNA"/>
</dbReference>
<protein>
    <submittedName>
        <fullName evidence="1">Uncharacterized protein</fullName>
    </submittedName>
</protein>
<reference evidence="2" key="1">
    <citation type="journal article" date="2022" name="Mol. Ecol. Resour.">
        <title>The genomes of chicory, endive, great burdock and yacon provide insights into Asteraceae palaeo-polyploidization history and plant inulin production.</title>
        <authorList>
            <person name="Fan W."/>
            <person name="Wang S."/>
            <person name="Wang H."/>
            <person name="Wang A."/>
            <person name="Jiang F."/>
            <person name="Liu H."/>
            <person name="Zhao H."/>
            <person name="Xu D."/>
            <person name="Zhang Y."/>
        </authorList>
    </citation>
    <scope>NUCLEOTIDE SEQUENCE [LARGE SCALE GENOMIC DNA]</scope>
    <source>
        <strain evidence="2">cv. Punajuju</strain>
    </source>
</reference>
<reference evidence="1 2" key="2">
    <citation type="journal article" date="2022" name="Mol. Ecol. Resour.">
        <title>The genomes of chicory, endive, great burdock and yacon provide insights into Asteraceae paleo-polyploidization history and plant inulin production.</title>
        <authorList>
            <person name="Fan W."/>
            <person name="Wang S."/>
            <person name="Wang H."/>
            <person name="Wang A."/>
            <person name="Jiang F."/>
            <person name="Liu H."/>
            <person name="Zhao H."/>
            <person name="Xu D."/>
            <person name="Zhang Y."/>
        </authorList>
    </citation>
    <scope>NUCLEOTIDE SEQUENCE [LARGE SCALE GENOMIC DNA]</scope>
    <source>
        <strain evidence="2">cv. Punajuju</strain>
        <tissue evidence="1">Leaves</tissue>
    </source>
</reference>
<dbReference type="Proteomes" id="UP001055811">
    <property type="component" value="Linkage Group LG05"/>
</dbReference>
<organism evidence="1 2">
    <name type="scientific">Cichorium intybus</name>
    <name type="common">Chicory</name>
    <dbReference type="NCBI Taxonomy" id="13427"/>
    <lineage>
        <taxon>Eukaryota</taxon>
        <taxon>Viridiplantae</taxon>
        <taxon>Streptophyta</taxon>
        <taxon>Embryophyta</taxon>
        <taxon>Tracheophyta</taxon>
        <taxon>Spermatophyta</taxon>
        <taxon>Magnoliopsida</taxon>
        <taxon>eudicotyledons</taxon>
        <taxon>Gunneridae</taxon>
        <taxon>Pentapetalae</taxon>
        <taxon>asterids</taxon>
        <taxon>campanulids</taxon>
        <taxon>Asterales</taxon>
        <taxon>Asteraceae</taxon>
        <taxon>Cichorioideae</taxon>
        <taxon>Cichorieae</taxon>
        <taxon>Cichoriinae</taxon>
        <taxon>Cichorium</taxon>
    </lineage>
</organism>
<keyword evidence="2" id="KW-1185">Reference proteome</keyword>
<comment type="caution">
    <text evidence="1">The sequence shown here is derived from an EMBL/GenBank/DDBJ whole genome shotgun (WGS) entry which is preliminary data.</text>
</comment>